<keyword evidence="3" id="KW-1185">Reference proteome</keyword>
<organism evidence="2 3">
    <name type="scientific">Capsaspora owczarzaki (strain ATCC 30864)</name>
    <dbReference type="NCBI Taxonomy" id="595528"/>
    <lineage>
        <taxon>Eukaryota</taxon>
        <taxon>Filasterea</taxon>
        <taxon>Capsaspora</taxon>
    </lineage>
</organism>
<keyword evidence="1" id="KW-0175">Coiled coil</keyword>
<evidence type="ECO:0000313" key="2">
    <source>
        <dbReference type="EMBL" id="KJE97404.1"/>
    </source>
</evidence>
<dbReference type="InParanoid" id="A0A0D2X592"/>
<proteinExistence type="predicted"/>
<protein>
    <submittedName>
        <fullName evidence="2">Uncharacterized protein</fullName>
    </submittedName>
</protein>
<dbReference type="Gene3D" id="1.10.287.1490">
    <property type="match status" value="1"/>
</dbReference>
<dbReference type="EMBL" id="KE346374">
    <property type="protein sequence ID" value="KJE97404.1"/>
    <property type="molecule type" value="Genomic_DNA"/>
</dbReference>
<evidence type="ECO:0000313" key="3">
    <source>
        <dbReference type="Proteomes" id="UP000008743"/>
    </source>
</evidence>
<name>A0A0D2X592_CAPO3</name>
<feature type="coiled-coil region" evidence="1">
    <location>
        <begin position="104"/>
        <end position="180"/>
    </location>
</feature>
<reference evidence="3" key="1">
    <citation type="submission" date="2011-02" db="EMBL/GenBank/DDBJ databases">
        <title>The Genome Sequence of Capsaspora owczarzaki ATCC 30864.</title>
        <authorList>
            <person name="Russ C."/>
            <person name="Cuomo C."/>
            <person name="Burger G."/>
            <person name="Gray M.W."/>
            <person name="Holland P.W.H."/>
            <person name="King N."/>
            <person name="Lang F.B.F."/>
            <person name="Roger A.J."/>
            <person name="Ruiz-Trillo I."/>
            <person name="Young S.K."/>
            <person name="Zeng Q."/>
            <person name="Gargeya S."/>
            <person name="Alvarado L."/>
            <person name="Berlin A."/>
            <person name="Chapman S.B."/>
            <person name="Chen Z."/>
            <person name="Freedman E."/>
            <person name="Gellesch M."/>
            <person name="Goldberg J."/>
            <person name="Griggs A."/>
            <person name="Gujja S."/>
            <person name="Heilman E."/>
            <person name="Heiman D."/>
            <person name="Howarth C."/>
            <person name="Mehta T."/>
            <person name="Neiman D."/>
            <person name="Pearson M."/>
            <person name="Roberts A."/>
            <person name="Saif S."/>
            <person name="Shea T."/>
            <person name="Shenoy N."/>
            <person name="Sisk P."/>
            <person name="Stolte C."/>
            <person name="Sykes S."/>
            <person name="White J."/>
            <person name="Yandava C."/>
            <person name="Haas B."/>
            <person name="Nusbaum C."/>
            <person name="Birren B."/>
        </authorList>
    </citation>
    <scope>NUCLEOTIDE SEQUENCE</scope>
    <source>
        <strain evidence="3">ATCC 30864</strain>
    </source>
</reference>
<sequence length="336" mass="37040">MSCCLLYGQTDVRKNVCFCFCLRQDMHLSLPPSSNSTSSVNSASPLATLSDATTSAPSDGCGEHCAQEKRVLREKLSAARAALTAQTQKLVAARAESSAKASTIKKLETRVSELETENVNLQQDVDSLKRQVKKLKSQLDTRTTEAEELETQVESLSNQVLELSQELKSVQDELATSRKQAKGDEGRARADYHKLLLRSVVYTLRTRVAAYVFELPISTVREQQNVAAKYPTIDIVRAKLDKLKSARLEERWTALVQLGLTESAINMMAEMVADGLELANPRSLEKDGDPVKLGEVGELKKIAAKRWSSRKHDSAAENVVEVLHQVSNALNSNTLL</sequence>
<gene>
    <name evidence="2" type="ORF">CAOG_010122</name>
</gene>
<evidence type="ECO:0000256" key="1">
    <source>
        <dbReference type="SAM" id="Coils"/>
    </source>
</evidence>
<dbReference type="SUPFAM" id="SSF57997">
    <property type="entry name" value="Tropomyosin"/>
    <property type="match status" value="1"/>
</dbReference>
<dbReference type="Proteomes" id="UP000008743">
    <property type="component" value="Unassembled WGS sequence"/>
</dbReference>
<accession>A0A0D2X592</accession>
<dbReference type="eggNOG" id="KOG3465">
    <property type="taxonomic scope" value="Eukaryota"/>
</dbReference>
<dbReference type="AlphaFoldDB" id="A0A0D2X592"/>